<name>A0A9R1D6Z2_9EURY</name>
<reference evidence="3" key="1">
    <citation type="journal article" date="2023" name="Front. Microbiol.">
        <title>Genomic-based phylogenetic and metabolic analyses of the genus Natronomonas, and description of Natronomonas aquatica sp. nov.</title>
        <authorList>
            <person name="Garcia-Roldan A."/>
            <person name="Duran-Viseras A."/>
            <person name="de la Haba R.R."/>
            <person name="Corral P."/>
            <person name="Sanchez-Porro C."/>
            <person name="Ventosa A."/>
        </authorList>
    </citation>
    <scope>NUCLEOTIDE SEQUENCE</scope>
    <source>
        <strain evidence="3">F2-12</strain>
    </source>
</reference>
<evidence type="ECO:0000259" key="2">
    <source>
        <dbReference type="SMART" id="SM00382"/>
    </source>
</evidence>
<dbReference type="InterPro" id="IPR003593">
    <property type="entry name" value="AAA+_ATPase"/>
</dbReference>
<dbReference type="SMART" id="SM00382">
    <property type="entry name" value="AAA"/>
    <property type="match status" value="1"/>
</dbReference>
<gene>
    <name evidence="3" type="ORF">KM295_15880</name>
</gene>
<dbReference type="InterPro" id="IPR011704">
    <property type="entry name" value="ATPase_dyneun-rel_AAA"/>
</dbReference>
<dbReference type="AlphaFoldDB" id="A0A9R1D6Z2"/>
<dbReference type="InterPro" id="IPR027417">
    <property type="entry name" value="P-loop_NTPase"/>
</dbReference>
<dbReference type="EMBL" id="JAHLKM010000047">
    <property type="protein sequence ID" value="MCQ4334931.1"/>
    <property type="molecule type" value="Genomic_DNA"/>
</dbReference>
<dbReference type="Gene3D" id="3.40.50.300">
    <property type="entry name" value="P-loop containing nucleotide triphosphate hydrolases"/>
    <property type="match status" value="1"/>
</dbReference>
<sequence>MSGRNRMLQPRSSFRSRDKVRNLSEEDLGLAPERVSDEDITDLSEGTGFPKDDIDQWVRAINRKKQAIFYGPPGTGKTYMAERVADILIEGGDGIVEILQLHSSYSYEDFVQGIRPVSNDQDELRYPVVQGRFLDFCAEARERNGPCVLILDEINRTDLSAVFGELMHLVEYRNKSMKFAQKDVETGEDTEFSIPDNVYILGTMNTADRSIALVDFALRRRFAFLPLWPEMQVLRNYHEDTGHNVDGLIEVVNEINEEIGDRNFYLGITYFLDEDLDDTIEDIWKLEVKPYLDEYFFDSPQKAEQFAWDAVESRIRP</sequence>
<proteinExistence type="predicted"/>
<evidence type="ECO:0000313" key="4">
    <source>
        <dbReference type="Proteomes" id="UP001139494"/>
    </source>
</evidence>
<dbReference type="PANTHER" id="PTHR37291:SF1">
    <property type="entry name" value="TYPE IV METHYL-DIRECTED RESTRICTION ENZYME ECOKMCRB SUBUNIT"/>
    <property type="match status" value="1"/>
</dbReference>
<protein>
    <submittedName>
        <fullName evidence="3">AAA family ATPase</fullName>
    </submittedName>
</protein>
<dbReference type="InterPro" id="IPR052934">
    <property type="entry name" value="Methyl-DNA_Rec/Restrict_Enz"/>
</dbReference>
<dbReference type="GO" id="GO:0005524">
    <property type="term" value="F:ATP binding"/>
    <property type="evidence" value="ECO:0007669"/>
    <property type="project" value="InterPro"/>
</dbReference>
<accession>A0A9R1D6Z2</accession>
<feature type="compositionally biased region" description="Basic and acidic residues" evidence="1">
    <location>
        <begin position="15"/>
        <end position="24"/>
    </location>
</feature>
<dbReference type="Pfam" id="PF07728">
    <property type="entry name" value="AAA_5"/>
    <property type="match status" value="1"/>
</dbReference>
<dbReference type="PANTHER" id="PTHR37291">
    <property type="entry name" value="5-METHYLCYTOSINE-SPECIFIC RESTRICTION ENZYME B"/>
    <property type="match status" value="1"/>
</dbReference>
<organism evidence="3 4">
    <name type="scientific">Natronomonas aquatica</name>
    <dbReference type="NCBI Taxonomy" id="2841590"/>
    <lineage>
        <taxon>Archaea</taxon>
        <taxon>Methanobacteriati</taxon>
        <taxon>Methanobacteriota</taxon>
        <taxon>Stenosarchaea group</taxon>
        <taxon>Halobacteria</taxon>
        <taxon>Halobacteriales</taxon>
        <taxon>Natronomonadaceae</taxon>
        <taxon>Natronomonas</taxon>
    </lineage>
</organism>
<dbReference type="RefSeq" id="WP_256031228.1">
    <property type="nucleotide sequence ID" value="NZ_JAHLKM010000047.1"/>
</dbReference>
<evidence type="ECO:0000313" key="3">
    <source>
        <dbReference type="EMBL" id="MCQ4334931.1"/>
    </source>
</evidence>
<dbReference type="GO" id="GO:0016887">
    <property type="term" value="F:ATP hydrolysis activity"/>
    <property type="evidence" value="ECO:0007669"/>
    <property type="project" value="InterPro"/>
</dbReference>
<feature type="region of interest" description="Disordered" evidence="1">
    <location>
        <begin position="1"/>
        <end position="36"/>
    </location>
</feature>
<dbReference type="CDD" id="cd00009">
    <property type="entry name" value="AAA"/>
    <property type="match status" value="1"/>
</dbReference>
<feature type="domain" description="AAA+ ATPase" evidence="2">
    <location>
        <begin position="63"/>
        <end position="227"/>
    </location>
</feature>
<evidence type="ECO:0000256" key="1">
    <source>
        <dbReference type="SAM" id="MobiDB-lite"/>
    </source>
</evidence>
<keyword evidence="4" id="KW-1185">Reference proteome</keyword>
<dbReference type="Proteomes" id="UP001139494">
    <property type="component" value="Unassembled WGS sequence"/>
</dbReference>
<dbReference type="SUPFAM" id="SSF52540">
    <property type="entry name" value="P-loop containing nucleoside triphosphate hydrolases"/>
    <property type="match status" value="1"/>
</dbReference>
<comment type="caution">
    <text evidence="3">The sequence shown here is derived from an EMBL/GenBank/DDBJ whole genome shotgun (WGS) entry which is preliminary data.</text>
</comment>